<feature type="coiled-coil region" evidence="4">
    <location>
        <begin position="265"/>
        <end position="292"/>
    </location>
</feature>
<evidence type="ECO:0000259" key="6">
    <source>
        <dbReference type="Pfam" id="PF11500"/>
    </source>
</evidence>
<feature type="compositionally biased region" description="Basic and acidic residues" evidence="5">
    <location>
        <begin position="479"/>
        <end position="497"/>
    </location>
</feature>
<feature type="coiled-coil region" evidence="4">
    <location>
        <begin position="211"/>
        <end position="238"/>
    </location>
</feature>
<dbReference type="Pfam" id="PF01730">
    <property type="entry name" value="UreF"/>
    <property type="match status" value="1"/>
</dbReference>
<dbReference type="Pfam" id="PF11500">
    <property type="entry name" value="Cut12"/>
    <property type="match status" value="1"/>
</dbReference>
<dbReference type="InterPro" id="IPR021589">
    <property type="entry name" value="Cut12"/>
</dbReference>
<protein>
    <recommendedName>
        <fullName evidence="6">Spindle pole body-associated protein cut12 domain-containing protein</fullName>
    </recommendedName>
</protein>
<feature type="compositionally biased region" description="Low complexity" evidence="5">
    <location>
        <begin position="62"/>
        <end position="76"/>
    </location>
</feature>
<evidence type="ECO:0000256" key="1">
    <source>
        <dbReference type="ARBA" id="ARBA00022988"/>
    </source>
</evidence>
<evidence type="ECO:0000313" key="8">
    <source>
        <dbReference type="Proteomes" id="UP001287286"/>
    </source>
</evidence>
<feature type="region of interest" description="Disordered" evidence="5">
    <location>
        <begin position="545"/>
        <end position="583"/>
    </location>
</feature>
<feature type="region of interest" description="Disordered" evidence="5">
    <location>
        <begin position="1"/>
        <end position="161"/>
    </location>
</feature>
<feature type="coiled-coil region" evidence="4">
    <location>
        <begin position="317"/>
        <end position="437"/>
    </location>
</feature>
<dbReference type="HAMAP" id="MF_01385">
    <property type="entry name" value="UreF"/>
    <property type="match status" value="1"/>
</dbReference>
<evidence type="ECO:0000313" key="7">
    <source>
        <dbReference type="EMBL" id="KAK4093613.1"/>
    </source>
</evidence>
<proteinExistence type="inferred from homology"/>
<feature type="compositionally biased region" description="Acidic residues" evidence="5">
    <location>
        <begin position="150"/>
        <end position="161"/>
    </location>
</feature>
<dbReference type="InterPro" id="IPR002639">
    <property type="entry name" value="UreF"/>
</dbReference>
<sequence>MLGWMLKRGDNAPAADAGDTTQLDQPDTPAPVFAARAFKSALFGTPAASHEDPRKTRDKMATKSGTGPSDSGSGTPSKPPGILLTPGTSTSRRKRVSFGRDVPGSSEAGKINAMKATTSNRRTTLSEALENSRQKPGDISKAGTRQTTNDSEDEWEEEEDDYCTNDITLDLNEPHSQSGRYWKGEFEKYHQEAKAEMEKLLKYKQLAKSYAQQKDAEAIQLAERLRDEQQKVINMEKRIADNASQIVSQKRQSADDEPTALLSKLAKQTSLAAQYRHRVQELEGDLAEFLRQKGEAGPGKGQRRRQVAPSPNTQKTLIETQRELRRARSQLRELDMLREEISNLKARVKVAEGQASRADMDDLASAAGPRARELRAQLKQAEEESKKKDDEIRRLKNEFEAFRTESEAHEADTKAVLERAHTKIADLKKEVKSLKAVDVEQVRPRTRQARSERPAETVEATEDKSRDRNHAQRKLSFGDSKEVRASEAQSLRDRYQKADATGPRSALGVLTERPNLEQPKWQPFVPRSPRNRAYLGEALERRIRNGGATPAASKLKDVSARELPGQGKPSRSSRSRRPGGNDEIDLLRDRFARLGGPDSAGGDYIGSSLVGNTSKSGTLPPERRAAALARIEKRMADKKRAQRRKATLARLSQPANLLRLDTPTARRPPACPTKPLFCPHGRPRMAFGQEMADSQDAAALREEIAALERRLAEAKARLHGGGGSAGAVSAADAVVAHRPALTLSELFTTYAQHHARAHIHSDERMSLTLASTPGSTSSPATPATPVAPFSSATSTATHFLLLLADSALPVGAFAFSSGLESYLAHASSQRSATLSSFLPLSLSSFAATTLPFVLAAHRHPDALASLDDQLDAAVVCTVGRRASVAQGRALLGIWERSFRPVLAPEVASTDGVAVLRGFAAQLRESGTSSAGGDGDVPPLVAAHLAPLFGAVCAVVGMTLRQTAYVFMLSHVKALISAAVRASMFGPYQAQKVLAGEQVQRMIDAVIEREWDTPVEEAGQSVPVMDLWIGRHELLYSRIFNS</sequence>
<feature type="compositionally biased region" description="Polar residues" evidence="5">
    <location>
        <begin position="115"/>
        <end position="129"/>
    </location>
</feature>
<keyword evidence="4" id="KW-0175">Coiled coil</keyword>
<name>A0ABR0CB41_PURLI</name>
<evidence type="ECO:0000256" key="5">
    <source>
        <dbReference type="SAM" id="MobiDB-lite"/>
    </source>
</evidence>
<keyword evidence="8" id="KW-1185">Reference proteome</keyword>
<comment type="caution">
    <text evidence="7">The sequence shown here is derived from an EMBL/GenBank/DDBJ whole genome shotgun (WGS) entry which is preliminary data.</text>
</comment>
<organism evidence="7 8">
    <name type="scientific">Purpureocillium lilacinum</name>
    <name type="common">Paecilomyces lilacinus</name>
    <dbReference type="NCBI Taxonomy" id="33203"/>
    <lineage>
        <taxon>Eukaryota</taxon>
        <taxon>Fungi</taxon>
        <taxon>Dikarya</taxon>
        <taxon>Ascomycota</taxon>
        <taxon>Pezizomycotina</taxon>
        <taxon>Sordariomycetes</taxon>
        <taxon>Hypocreomycetidae</taxon>
        <taxon>Hypocreales</taxon>
        <taxon>Ophiocordycipitaceae</taxon>
        <taxon>Purpureocillium</taxon>
    </lineage>
</organism>
<dbReference type="EMBL" id="JAWRVI010000005">
    <property type="protein sequence ID" value="KAK4093613.1"/>
    <property type="molecule type" value="Genomic_DNA"/>
</dbReference>
<evidence type="ECO:0000256" key="2">
    <source>
        <dbReference type="ARBA" id="ARBA00023186"/>
    </source>
</evidence>
<feature type="domain" description="Spindle pole body-associated protein cut12" evidence="6">
    <location>
        <begin position="120"/>
        <end position="254"/>
    </location>
</feature>
<feature type="compositionally biased region" description="Basic and acidic residues" evidence="5">
    <location>
        <begin position="49"/>
        <end position="61"/>
    </location>
</feature>
<dbReference type="InterPro" id="IPR038277">
    <property type="entry name" value="UreF_sf"/>
</dbReference>
<feature type="compositionally biased region" description="Basic and acidic residues" evidence="5">
    <location>
        <begin position="441"/>
        <end position="470"/>
    </location>
</feature>
<keyword evidence="1" id="KW-0996">Nickel insertion</keyword>
<dbReference type="PANTHER" id="PTHR33620:SF1">
    <property type="entry name" value="UREASE ACCESSORY PROTEIN F"/>
    <property type="match status" value="1"/>
</dbReference>
<gene>
    <name evidence="7" type="ORF">Purlil1_1947</name>
</gene>
<reference evidence="7 8" key="1">
    <citation type="journal article" date="2024" name="Microbiol. Resour. Announc.">
        <title>Genome annotations for the ascomycete fungi Trichoderma harzianum, Trichoderma aggressivum, and Purpureocillium lilacinum.</title>
        <authorList>
            <person name="Beijen E.P.W."/>
            <person name="Ohm R.A."/>
        </authorList>
    </citation>
    <scope>NUCLEOTIDE SEQUENCE [LARGE SCALE GENOMIC DNA]</scope>
    <source>
        <strain evidence="7 8">CBS 150709</strain>
    </source>
</reference>
<dbReference type="PANTHER" id="PTHR33620">
    <property type="entry name" value="UREASE ACCESSORY PROTEIN F"/>
    <property type="match status" value="1"/>
</dbReference>
<accession>A0ABR0CB41</accession>
<keyword evidence="2" id="KW-0143">Chaperone</keyword>
<evidence type="ECO:0000256" key="3">
    <source>
        <dbReference type="ARBA" id="ARBA00046339"/>
    </source>
</evidence>
<feature type="region of interest" description="Disordered" evidence="5">
    <location>
        <begin position="294"/>
        <end position="316"/>
    </location>
</feature>
<comment type="similarity">
    <text evidence="3">Belongs to the UreF family.</text>
</comment>
<dbReference type="Gene3D" id="1.10.4190.10">
    <property type="entry name" value="Urease accessory protein UreF"/>
    <property type="match status" value="1"/>
</dbReference>
<evidence type="ECO:0000256" key="4">
    <source>
        <dbReference type="SAM" id="Coils"/>
    </source>
</evidence>
<feature type="region of interest" description="Disordered" evidence="5">
    <location>
        <begin position="441"/>
        <end position="528"/>
    </location>
</feature>
<dbReference type="Proteomes" id="UP001287286">
    <property type="component" value="Unassembled WGS sequence"/>
</dbReference>